<comment type="caution">
    <text evidence="1">The sequence shown here is derived from an EMBL/GenBank/DDBJ whole genome shotgun (WGS) entry which is preliminary data.</text>
</comment>
<sequence length="153" mass="17587">MEQEVLEDIASRLSERYRKEAPLTIQRGDVHEYLGVTIDFSEKGKVKFSMDDYVDRLLEEAPEDMKGLATSPAANHLFQVKDEPVLLDSKRAELFHHITAKRLYLCKRVRGDLMTAVAFLTTRVSKPDEDDYAKLGRSIKKIFESYQVHAPDN</sequence>
<evidence type="ECO:0000313" key="1">
    <source>
        <dbReference type="EMBL" id="CAJ1946137.1"/>
    </source>
</evidence>
<proteinExistence type="predicted"/>
<reference evidence="1" key="1">
    <citation type="submission" date="2023-08" db="EMBL/GenBank/DDBJ databases">
        <authorList>
            <person name="Audoor S."/>
            <person name="Bilcke G."/>
        </authorList>
    </citation>
    <scope>NUCLEOTIDE SEQUENCE</scope>
</reference>
<evidence type="ECO:0000313" key="2">
    <source>
        <dbReference type="Proteomes" id="UP001295423"/>
    </source>
</evidence>
<name>A0AAD2FML5_9STRA</name>
<organism evidence="1 2">
    <name type="scientific">Cylindrotheca closterium</name>
    <dbReference type="NCBI Taxonomy" id="2856"/>
    <lineage>
        <taxon>Eukaryota</taxon>
        <taxon>Sar</taxon>
        <taxon>Stramenopiles</taxon>
        <taxon>Ochrophyta</taxon>
        <taxon>Bacillariophyta</taxon>
        <taxon>Bacillariophyceae</taxon>
        <taxon>Bacillariophycidae</taxon>
        <taxon>Bacillariales</taxon>
        <taxon>Bacillariaceae</taxon>
        <taxon>Cylindrotheca</taxon>
    </lineage>
</organism>
<dbReference type="Proteomes" id="UP001295423">
    <property type="component" value="Unassembled WGS sequence"/>
</dbReference>
<protein>
    <submittedName>
        <fullName evidence="1">Uncharacterized protein</fullName>
    </submittedName>
</protein>
<gene>
    <name evidence="1" type="ORF">CYCCA115_LOCUS10278</name>
</gene>
<dbReference type="AlphaFoldDB" id="A0AAD2FML5"/>
<dbReference type="EMBL" id="CAKOGP040001613">
    <property type="protein sequence ID" value="CAJ1946137.1"/>
    <property type="molecule type" value="Genomic_DNA"/>
</dbReference>
<keyword evidence="2" id="KW-1185">Reference proteome</keyword>
<accession>A0AAD2FML5</accession>